<keyword evidence="1" id="KW-0378">Hydrolase</keyword>
<dbReference type="Gene3D" id="3.60.40.10">
    <property type="entry name" value="PPM-type phosphatase domain"/>
    <property type="match status" value="1"/>
</dbReference>
<dbReference type="Proteomes" id="UP000724686">
    <property type="component" value="Unassembled WGS sequence"/>
</dbReference>
<dbReference type="InterPro" id="IPR001932">
    <property type="entry name" value="PPM-type_phosphatase-like_dom"/>
</dbReference>
<dbReference type="InterPro" id="IPR052016">
    <property type="entry name" value="Bact_Sigma-Reg"/>
</dbReference>
<organism evidence="3 4">
    <name type="scientific">Leptospira ainlahdjerensis</name>
    <dbReference type="NCBI Taxonomy" id="2810033"/>
    <lineage>
        <taxon>Bacteria</taxon>
        <taxon>Pseudomonadati</taxon>
        <taxon>Spirochaetota</taxon>
        <taxon>Spirochaetia</taxon>
        <taxon>Leptospirales</taxon>
        <taxon>Leptospiraceae</taxon>
        <taxon>Leptospira</taxon>
    </lineage>
</organism>
<reference evidence="3 4" key="1">
    <citation type="submission" date="2021-02" db="EMBL/GenBank/DDBJ databases">
        <title>Leptospira ainlahdjerensis sp. nov., Leptospira ainazelensis sp. nov., Leptospira abararensis sp. nov. and Leptospira chreensis sp. nov., four new species isolated from water sources in Algeria.</title>
        <authorList>
            <person name="Amara Korba A."/>
            <person name="Kainiu M."/>
            <person name="Vincent A.T."/>
            <person name="Mariet J.-F."/>
            <person name="Veyrier F.J."/>
            <person name="Goarant C."/>
            <person name="Picardeau M."/>
        </authorList>
    </citation>
    <scope>NUCLEOTIDE SEQUENCE [LARGE SCALE GENOMIC DNA]</scope>
    <source>
        <strain evidence="3 4">201903070</strain>
    </source>
</reference>
<feature type="domain" description="PPM-type phosphatase" evidence="2">
    <location>
        <begin position="309"/>
        <end position="531"/>
    </location>
</feature>
<dbReference type="InterPro" id="IPR036457">
    <property type="entry name" value="PPM-type-like_dom_sf"/>
</dbReference>
<protein>
    <submittedName>
        <fullName evidence="3">Serine/threonine-protein phosphatase</fullName>
    </submittedName>
</protein>
<comment type="caution">
    <text evidence="3">The sequence shown here is derived from an EMBL/GenBank/DDBJ whole genome shotgun (WGS) entry which is preliminary data.</text>
</comment>
<sequence length="532" mass="62221">MSESRIRIKPKSSSRFSIQRGFRGEKNLKDLSNEIIRSIQNAVAEIPESMSEDLRFEVEMFLSKIKLLGWKESNPSAEVDRLEIRQNLFLTLREDMVYSLQKILSGSEFVNESFPDLSPIHREILAILKELGNYHHPHPGRDYSRISLMESWFQGLSKTWNFNLQRVVDTFQIYRWKLYSFAQERPFPYRNPEQVIQRILSPESSGLNFAQIYEAELLLRKNFQFFLLRKISAENRLQYLVSSEILGSESDFLIQTLHTVISNRLEQLLNSRQIEHEHVLKEKLDLEKEFRQAEKIQKKSLHADLPGPEEKLRIEILYKPVLPVGGDFYTVRRISGTEYGVFIADISGHGIGAALFLNTLKSSFEKNQSYWERPGKLLRKLNEDVYGKLNDNFITGIYLYINIKKKILKYANAGHNKGIIFNHNEKKSNLRFLSPSGKILGIFRKMEYKERELKLKEEDRIAIFTDGLPETHSPDQRMLGDRQLYRWLIDKGTNPEQRSPPTVLERIERSLTEFRGKDKAEDDMCLILIDVS</sequence>
<dbReference type="RefSeq" id="WP_205280067.1">
    <property type="nucleotide sequence ID" value="NZ_JAFFPU010000044.1"/>
</dbReference>
<accession>A0ABS2UCC9</accession>
<dbReference type="PANTHER" id="PTHR43156">
    <property type="entry name" value="STAGE II SPORULATION PROTEIN E-RELATED"/>
    <property type="match status" value="1"/>
</dbReference>
<proteinExistence type="predicted"/>
<name>A0ABS2UCC9_9LEPT</name>
<evidence type="ECO:0000259" key="2">
    <source>
        <dbReference type="SMART" id="SM00331"/>
    </source>
</evidence>
<gene>
    <name evidence="3" type="ORF">JWG45_12745</name>
</gene>
<dbReference type="PANTHER" id="PTHR43156:SF2">
    <property type="entry name" value="STAGE II SPORULATION PROTEIN E"/>
    <property type="match status" value="1"/>
</dbReference>
<keyword evidence="4" id="KW-1185">Reference proteome</keyword>
<dbReference type="SMART" id="SM00331">
    <property type="entry name" value="PP2C_SIG"/>
    <property type="match status" value="1"/>
</dbReference>
<evidence type="ECO:0000256" key="1">
    <source>
        <dbReference type="ARBA" id="ARBA00022801"/>
    </source>
</evidence>
<dbReference type="EMBL" id="JAFFPU010000044">
    <property type="protein sequence ID" value="MBM9578017.1"/>
    <property type="molecule type" value="Genomic_DNA"/>
</dbReference>
<evidence type="ECO:0000313" key="4">
    <source>
        <dbReference type="Proteomes" id="UP000724686"/>
    </source>
</evidence>
<dbReference type="Pfam" id="PF07228">
    <property type="entry name" value="SpoIIE"/>
    <property type="match status" value="1"/>
</dbReference>
<evidence type="ECO:0000313" key="3">
    <source>
        <dbReference type="EMBL" id="MBM9578017.1"/>
    </source>
</evidence>